<evidence type="ECO:0000256" key="1">
    <source>
        <dbReference type="SAM" id="Coils"/>
    </source>
</evidence>
<feature type="region of interest" description="Disordered" evidence="2">
    <location>
        <begin position="1787"/>
        <end position="1821"/>
    </location>
</feature>
<feature type="compositionally biased region" description="Polar residues" evidence="2">
    <location>
        <begin position="702"/>
        <end position="731"/>
    </location>
</feature>
<feature type="region of interest" description="Disordered" evidence="2">
    <location>
        <begin position="4674"/>
        <end position="4700"/>
    </location>
</feature>
<organism evidence="3 4">
    <name type="scientific">Octopus vulgaris</name>
    <name type="common">Common octopus</name>
    <dbReference type="NCBI Taxonomy" id="6645"/>
    <lineage>
        <taxon>Eukaryota</taxon>
        <taxon>Metazoa</taxon>
        <taxon>Spiralia</taxon>
        <taxon>Lophotrochozoa</taxon>
        <taxon>Mollusca</taxon>
        <taxon>Cephalopoda</taxon>
        <taxon>Coleoidea</taxon>
        <taxon>Octopodiformes</taxon>
        <taxon>Octopoda</taxon>
        <taxon>Incirrata</taxon>
        <taxon>Octopodidae</taxon>
        <taxon>Octopus</taxon>
    </lineage>
</organism>
<feature type="compositionally biased region" description="Basic and acidic residues" evidence="2">
    <location>
        <begin position="533"/>
        <end position="553"/>
    </location>
</feature>
<feature type="compositionally biased region" description="Basic and acidic residues" evidence="2">
    <location>
        <begin position="571"/>
        <end position="586"/>
    </location>
</feature>
<feature type="compositionally biased region" description="Basic and acidic residues" evidence="2">
    <location>
        <begin position="126"/>
        <end position="138"/>
    </location>
</feature>
<feature type="region of interest" description="Disordered" evidence="2">
    <location>
        <begin position="4462"/>
        <end position="4485"/>
    </location>
</feature>
<feature type="region of interest" description="Disordered" evidence="2">
    <location>
        <begin position="1835"/>
        <end position="1927"/>
    </location>
</feature>
<feature type="compositionally biased region" description="Polar residues" evidence="2">
    <location>
        <begin position="60"/>
        <end position="75"/>
    </location>
</feature>
<feature type="region of interest" description="Disordered" evidence="2">
    <location>
        <begin position="22"/>
        <end position="138"/>
    </location>
</feature>
<feature type="region of interest" description="Disordered" evidence="2">
    <location>
        <begin position="4518"/>
        <end position="4553"/>
    </location>
</feature>
<sequence length="4924" mass="543297">MDPEGEKNPERPKSIFHLLRNSFKKGFSSPSKPKKVEGIETHEDPNIKENDAVKNGILRTETSQDNSTTASSVSKSLKKYLPETSLDLNLDSNLNGGLETPKQYVAPLGSAESQKEGVEESEAEEKEEKEKDVRTEEQEKIVITKEKEKDVLTEEIEKGVKTEENENEKEKDVAKTEEIEKDVAKTEEIGKDVAKTEEIEKDVAKTEEIEKDVAKTEEIEKDVAKTEEIEKDVAKTEEIEKDVAKTEEIEKDVAKTEEIEKDVAKTEEIEKDVAKTEEIEKDVAKTEEIEIDVAKTEEIEKDVAKTEEIEKDVAKTEEIEKDVAKTEEIEKDVAKTEEIEKDVAKTEEIEKDAAKTEEIEKDIERIEERERDVVSEEIEKEVVTTEERQKDAIFEENEKVVKRIEKEGEKAAIITEKEKEEIIEEDVKEQKIETEESINNHVSSDGENVVVRNGNSQRDKDLIGAYTEKNVEQECDVSGTAEKPLSLLNYIQSSSTMAENKVEPHVTSDQLCEKPDLTATDIYSSEDSSSRAGKHESTLLSNEDKVLPDKKDNVSSQSFPSAASLPSHSSYFEEKQLDKEKEEPKPESNSSDPLSSEVKMDSKNDNTDGSENKKDISDSVAPKITRQPEFSRWGAFLPKPYSKTSQQPFKKFSQFFLGKSKSAAKLSSDSSPQLQSTSSTTTNSAIPPTLRTDSSLPLLPSQIATSSPRHANQQLQSQEQISTPLHPQHTLSSSSIPQSKISSVELSPSLSAAPSPPQAEIMTTASSVTQDTVQLDALKKETSVTLHEVPSVIPDKKLPEVPSITLSEKLPEVPSVTLDEKLPEVPSVTLDEKLPEVQSVTLIEKLPDVPSVTLDEKLPEVLSVTLDKKLPEVPSVTLDEKLPEVPSVTLDEKLPEVQSVTLNEKLPDVPSVTLDEKLPEVPSVTLDKKLPEVPSVSLDEKLPEVPSVTLDEKLPEVQSVTLNEKLPEVPSVTLDEKLPEVPSVTLDEKLSEVPSVTLDEKLPEVPSVTLDETLPEVQSVTLSEKLPELPSVTLDEKLPEVPSVTLDEKLPEVPSVTLDEKLPEVPSVTLDEKLPEVPSVTLDEKLPEVPSVTLDEKLPEVPSVTLDEKLPEVQSVTLSEKLPKLPSVTLDEKLPEVPSVALDEKLPEVQSVTLSEKLPELPSVTLDEKLPEVPSVTLDEKLPEVPSVTLDEKLPEVPSVTLDEKLPEVPSVTLDEKLPEVPSVTLDEKLPEVPSVTLDEKLPEVPSVTLDEKLPEVPSVTLDEKLPEVPSVALDEKLPEVQSVTLSEKLPELPSVTLDEKLPEVPSVTLDEKLPEVPSVTLDEKLPEVQSVTLSEKLPKLPSVTLDEKLPEVPSVTLDEKLPEVPSVTLDEKLPEVPSVTLDEKLPEVPSVTLDEKLPEVPSVTLDKKLPEVPSVTLDEKLPELPSVTLDEKLPEVTSVSLDEKLPEVPSVTLNEKLPEVPSVTLDEKLPEVPSVTLDEKLPEIPSVTLDEKLPEVPSVTLDEKLPEVPSVTLDEKLPEVPSVTLDEKLPEVPSVTLDEKLPEVPSVTLDEKLPEVPSVTLDEKLPEVPSVTLDEKLPEVPSVTLNEKLPEVPSVTLDEKLPEVPSVTLDEKLPEVPSVTLDEKLPEVPSVTLDEKLPEVQSVTLSEKLPELPSVTLDEKLPEVPSVTLDEKLPEVPSVTLDEKLPEIPSVTLGDKLPEVPSVILDEKLPEVVSVTLDEKMPEVPSMPLENKQIEVPSVPQSYSQSEVQAKELTVLQSNALLESTSLNPVEELSVRPTVAVSEAQSLKLSEVPPLVPTPEPSLAPSVTQSVESSLDLSPEVSVESSITVSEVSSLNSSATFPLSQSPSTQTLHSLPPTPPGTMSPMQPETEIPLLTQPSTSPTTSRFFFSSPSTETSSSPTSSLTTLSSHSRATPPTASVEGDSSSVNGNFTIIYQDANHVVQHLSDDMYKTMKQSIKRGRVKELQKIFSAYIYDKDDLHQNKAHYINGGEISDTSWAHTIGTKQIGYKPVESNLNQILRVQNKQNEVQREEKELKTGEEKKELLNYELEQKQQIEITENTFINADVASVPLYSTPDNAMQSGDTIYKTEPNILTNISDTSFNTSEAEEVGLVSERLINVEQQQTEESLSLPSTGFQTTITSDIMYPEQQCRLESMSKINDNIRNESDENSSYEIINTITNNDNSNIDIKSNNDNDLYSNNNDIKGVIETKTDNYVRGEDMTEEVLVVEVNRKVETINDSNVVNEQNSSQINNIHGDDDDDDNNNNNITLGTFSTDEGKTESLLYSRNISESTVTDQEYSNGIRTSGNEEFIVKDIPSETSGESEIVEQQIENQITNKIDANTELEVEAEVGNELSETSVKPIRKEETEQSGREDAEIRKKDLPQSPEKVHNKTNIQELSIFDISKTVRKHKVRKLARIWPPTRYADDEADTYLNFQPWKKENDMNSEKENQNAGGNVEDNETNLLNGTQTHILEDTATVIEKYRPTAQERLRIVNKHIGERTVGVTKGLLPSPDSKVVHETVEVSPPTDTQETLPSVNKEIVYETIEDSPPTVAQETSDREIHETVEVSPSTDLTNFAEISSVKEAEECLETLPAMKSETIMKACDEPLFKKTEESITFLKKEDADDVKEITSATKDEENFVPDKRVADVHSLNDSEITGKIIKTEQSRRPSVQERLRIVNSRITQIRNNIPAQQTEEIILKTNEIAPDTKVPETTDSVTSNTAHGLHEVTPLIQSQGFSTLNTEVAHKSAEVSPPLNTQESILSVSKEVVQDSVEASLPTVTQEAVSSVDSEVVHEVVEVSLPTVTQEALPSVDSEVVHEVVEVSLPTVTQEALPSVDLPSVDSEVVHEVVEVSLPTVTQEALPSVDSEVVDETVEVSLPTITQETFPPVDSEVVHEIVEVSPPTVTQETLSSVDSGIVHEVVEVSLPTVIQEPVHSVDSEVTHQIVEVSLPTVSQEVVPSVGSEVVDETVEVSLPTVTQEALPSVDREVVHEIVEVSLPTVSQEAVPSVGSEVVDETVEVSLPTVTQEAVPSVDSEVVHEIVEVSLPTVSQEAVPSVGSEVVDETVEVSLPTVTQEAVPSVDREVVHEIVEVILPTVSQEAVPSVGSEVVDETVEVSLPAVTQEAVPSVDSEVVHEIVEVSPPIVSQEAIPSVDSEVVQEVVEVSLPAVIQEPVHSVDSEVTHQIVEVSLPTVSQEAVPSVDSEVVHEVVEVSLPTATQEALPSGENEVVGETVEVSLSTVTKETPPSLDQVVGEDFEVTPISYEVAPSSVTSENIQVISEMNPPVDIPSDFEVQPVVIPGNDEVLIEKEEGLHASSAMNTEQVERVNVEEDTISLAESISDTIPDKFESIMAYVLQRENSQGSNEIISDHAELPECYKQGSLLSISNEEKQILKANQPSTASAVESDAPEAKRETDDLDDVRDEIEIVYSVKTEDINEIKGEIETVTGMGVTSGETLEEINANENTSGKIDLPVGEIERDIDDEEKKEGQEKEEKESEELVVIGSTDVVVVAGEKEEEREEESLEKEESQIEKVEAEEAMVMLSDEKQKEDEKGKEIVISENLPIDNENTLSSVSMLEVNKLGEREENLLTKKGVSKSNNTFFRSAPSFVQSCASVDTNEKEAIKDIATDVTPITTTIATTTTTTTTVIATATTDLTQKVLKKSDETGVVVGEEITLVEAEDNIVPTIASEIHSTPTSVENTQTVVVSGTYLGDGVGNKEEEGEEKKEDDKEEEEGISTVDGEETHLKEDNSGSNLDRVSYIPYYSTNSEMLTRLKQPPEGNQTPLIKSDSTATAAAKTTIITTKSNGTISTYPAVTNTVITESSTSISPEHDTGTGERLVYGLSSVEKTQGENVRENESVVLAASKESESNRDFNGEQKAKYPGSATVSRSSSSCSSLGSNFLGEFASQEYSEENVKAEPTVIKSTKETEKEQVVTGKPVNFLRRFFESGRSIFGETKKTSDKSTAEPVEYITNGTVHSRHLQDSNGLLREHETIDANKNNDQITRWTTPVTANEPLASQPNKPADAASLTGYNDARPGTVVEANLTGSEVVNHDVSGDRSRVENLNALSSFENTFPDSVDVQNQTQRSPSSEYPEEESRADYFTVNNPLLKNSTEYVAPEIQQTSNQMVAAPPFKKDNGTAEDVHAHISTPVETLPSSEINRNENNDLWAVEDPSAINKRIRADGVIDYDIMQPLKNKLINDETLESQPNILAQTAENTFSENSVITQQPTQAVISNTETGLTTSENYKTPSSRNVEISSPAIVESFVTSERRQSFLLSPTLNDEENDIEDGSIAISEQKREALIKGNVHRRIKAFEVPKDTIMNVNSKPVKSRSRSSLYDSAGEGSTEFLYEKVRSELRPIPAKKMVESNFIEEHTTDSGPAYISKLDNGLETTITPSPIIYRETSNVIENHIEDRPDDNDSDHQYKVVRLTPSTGEHNQIKRVIYCEINRTNMENNTNDTHSSESGDELSDNENHQMKKQKRINHQFMPNVNKPEATILQTSSNYVLRSQPPEPTVVKKNHSENFVDSGTGTETVSSEGEAETVETSTGYRFMPQVNYQKAILIPSQNTYEPPKQTITMEYVQKNSSTPTIARPTTLVKNSSSIEAHKIYELNTEPESVSASDAEEDLRIVRGKLLIKNVIDSPKDGDDFDDNINVFADGFHLDKENPLYQSDPDLSKRDESDEESETQEWNDDITFETIDEIAKTHTVMKKEAQSKQKLTKTLLTRLSNIDSKDIKQSINVEHKHEEIHGDIDFIHADGSRIGSNYTDNFDSISENVELWVKSGKAVIMIKVIAERIIPIDYEFNVWRKSSAIVTRQIELDLQANEQRQRLYAHVMKKHGKSGSGYQIKGSYDDDDTYMQDRERILNSRDTFKLFNQLLDVAEDSKEDGDQEERYTEKTERIALQRPNTNDFMY</sequence>
<evidence type="ECO:0008006" key="5">
    <source>
        <dbReference type="Google" id="ProtNLM"/>
    </source>
</evidence>
<feature type="compositionally biased region" description="Polar residues" evidence="2">
    <location>
        <begin position="4080"/>
        <end position="4094"/>
    </location>
</feature>
<feature type="region of interest" description="Disordered" evidence="2">
    <location>
        <begin position="663"/>
        <end position="767"/>
    </location>
</feature>
<feature type="region of interest" description="Disordered" evidence="2">
    <location>
        <begin position="3715"/>
        <end position="3764"/>
    </location>
</feature>
<gene>
    <name evidence="3" type="ORF">OCTVUL_1B018807</name>
</gene>
<feature type="compositionally biased region" description="Low complexity" evidence="2">
    <location>
        <begin position="85"/>
        <end position="98"/>
    </location>
</feature>
<evidence type="ECO:0000313" key="4">
    <source>
        <dbReference type="Proteomes" id="UP001162480"/>
    </source>
</evidence>
<feature type="compositionally biased region" description="Polar residues" evidence="2">
    <location>
        <begin position="1913"/>
        <end position="1927"/>
    </location>
</feature>
<keyword evidence="1" id="KW-0175">Coiled coil</keyword>
<feature type="compositionally biased region" description="Basic and acidic residues" evidence="2">
    <location>
        <begin position="2364"/>
        <end position="2391"/>
    </location>
</feature>
<feature type="compositionally biased region" description="Low complexity" evidence="2">
    <location>
        <begin position="732"/>
        <end position="753"/>
    </location>
</feature>
<feature type="coiled-coil region" evidence="1">
    <location>
        <begin position="2015"/>
        <end position="2049"/>
    </location>
</feature>
<feature type="compositionally biased region" description="Acidic residues" evidence="2">
    <location>
        <begin position="4691"/>
        <end position="4700"/>
    </location>
</feature>
<feature type="region of interest" description="Disordered" evidence="2">
    <location>
        <begin position="4020"/>
        <end position="4039"/>
    </location>
</feature>
<dbReference type="PANTHER" id="PTHR36812:SF9">
    <property type="entry name" value="MYB-LIKE PROTEIN X ISOFORM X1"/>
    <property type="match status" value="1"/>
</dbReference>
<feature type="region of interest" description="Disordered" evidence="2">
    <location>
        <begin position="3400"/>
        <end position="3423"/>
    </location>
</feature>
<proteinExistence type="predicted"/>
<feature type="compositionally biased region" description="Polar residues" evidence="2">
    <location>
        <begin position="554"/>
        <end position="570"/>
    </location>
</feature>
<feature type="compositionally biased region" description="Basic and acidic residues" evidence="2">
    <location>
        <begin position="598"/>
        <end position="617"/>
    </location>
</feature>
<accession>A0AA36BHP3</accession>
<feature type="region of interest" description="Disordered" evidence="2">
    <location>
        <begin position="2352"/>
        <end position="2391"/>
    </location>
</feature>
<feature type="compositionally biased region" description="Basic and acidic residues" evidence="2">
    <location>
        <begin position="500"/>
        <end position="516"/>
    </location>
</feature>
<feature type="region of interest" description="Disordered" evidence="2">
    <location>
        <begin position="4080"/>
        <end position="4106"/>
    </location>
</feature>
<reference evidence="3" key="1">
    <citation type="submission" date="2023-08" db="EMBL/GenBank/DDBJ databases">
        <authorList>
            <person name="Alioto T."/>
            <person name="Alioto T."/>
            <person name="Gomez Garrido J."/>
        </authorList>
    </citation>
    <scope>NUCLEOTIDE SEQUENCE</scope>
</reference>
<keyword evidence="4" id="KW-1185">Reference proteome</keyword>
<feature type="compositionally biased region" description="Low complexity" evidence="2">
    <location>
        <begin position="663"/>
        <end position="684"/>
    </location>
</feature>
<feature type="region of interest" description="Disordered" evidence="2">
    <location>
        <begin position="497"/>
        <end position="646"/>
    </location>
</feature>
<name>A0AA36BHP3_OCTVU</name>
<protein>
    <recommendedName>
        <fullName evidence="5">Titin</fullName>
    </recommendedName>
</protein>
<evidence type="ECO:0000313" key="3">
    <source>
        <dbReference type="EMBL" id="CAI9734611.1"/>
    </source>
</evidence>
<feature type="compositionally biased region" description="Polar residues" evidence="2">
    <location>
        <begin position="1806"/>
        <end position="1817"/>
    </location>
</feature>
<feature type="compositionally biased region" description="Low complexity" evidence="2">
    <location>
        <begin position="1874"/>
        <end position="1912"/>
    </location>
</feature>
<feature type="compositionally biased region" description="Polar residues" evidence="2">
    <location>
        <begin position="521"/>
        <end position="531"/>
    </location>
</feature>
<feature type="compositionally biased region" description="Polar residues" evidence="2">
    <location>
        <begin position="4532"/>
        <end position="4546"/>
    </location>
</feature>
<feature type="compositionally biased region" description="Basic and acidic residues" evidence="2">
    <location>
        <begin position="3722"/>
        <end position="3734"/>
    </location>
</feature>
<feature type="coiled-coil region" evidence="1">
    <location>
        <begin position="3479"/>
        <end position="3558"/>
    </location>
</feature>
<feature type="compositionally biased region" description="Basic and acidic residues" evidence="2">
    <location>
        <begin position="3872"/>
        <end position="3886"/>
    </location>
</feature>
<dbReference type="PANTHER" id="PTHR36812">
    <property type="entry name" value="NEUROFILAMENT TRIPLET M PROTEIN-LIKE PROTEIN"/>
    <property type="match status" value="1"/>
</dbReference>
<feature type="compositionally biased region" description="Basic and acidic residues" evidence="2">
    <location>
        <begin position="34"/>
        <end position="52"/>
    </location>
</feature>
<dbReference type="Proteomes" id="UP001162480">
    <property type="component" value="Chromosome 16"/>
</dbReference>
<feature type="region of interest" description="Disordered" evidence="2">
    <location>
        <begin position="2256"/>
        <end position="2275"/>
    </location>
</feature>
<dbReference type="EMBL" id="OX597829">
    <property type="protein sequence ID" value="CAI9734611.1"/>
    <property type="molecule type" value="Genomic_DNA"/>
</dbReference>
<feature type="region of interest" description="Disordered" evidence="2">
    <location>
        <begin position="3872"/>
        <end position="3896"/>
    </location>
</feature>
<feature type="region of interest" description="Disordered" evidence="2">
    <location>
        <begin position="158"/>
        <end position="190"/>
    </location>
</feature>
<feature type="compositionally biased region" description="Polar residues" evidence="2">
    <location>
        <begin position="1840"/>
        <end position="1854"/>
    </location>
</feature>
<evidence type="ECO:0000256" key="2">
    <source>
        <dbReference type="SAM" id="MobiDB-lite"/>
    </source>
</evidence>
<feature type="coiled-coil region" evidence="1">
    <location>
        <begin position="349"/>
        <end position="376"/>
    </location>
</feature>